<dbReference type="GO" id="GO:0005886">
    <property type="term" value="C:plasma membrane"/>
    <property type="evidence" value="ECO:0007669"/>
    <property type="project" value="UniProtKB-SubCell"/>
</dbReference>
<evidence type="ECO:0000256" key="9">
    <source>
        <dbReference type="SAM" id="Phobius"/>
    </source>
</evidence>
<keyword evidence="8 9" id="KW-0472">Membrane</keyword>
<sequence length="641" mass="67910">MPIETDRADVARKAVHPVDEVLPIPKLAVYGMQHVLAFYAGAVLVPIIVAGALKLSPEQTIHLINADLFTCGIATIIQSVGFWKVGVKLPLIQGVTFAAVSPMIAIGTAGGLSGVPGLLSVYGSVIVAGLFTFFMAPYFSKLLRFFPPVVTGSVITIIGIALLPVAANDIVGGTTTEAMKTDVALKDLAYAAGTLLIIIVMQRLFRGFLATIAVLAGLVLGTAVAAVLGDVDFSAVGTSHWLGVTTPFYFGWPTFSATAIISMIVVMIITAVETTGDVFATAEIVGKRVGAGDIARALRADGMATTIGGVLNSFPYTCFAENVGLVRLTQVKSRWVVATAGVIMIVLGYLPKAAAVVAAIPHSVLGGASLALFATVAVVGIQTLSKVDFNDHRNAVIVGTALGLGMLVTAQPLLKFSFPAWAQIICGSGITLGALAAIVLNIVFFHIGPNRGPMVAGTPRTGEVGLDAVNKMTQEEFVKTFSVLYQGLAWPVERAFAQRPFADTRALRGAVQTALLAATPAEQMELMQAYPDLAQTQEHNVSKVDLAYLGLDGLTEEEAEEFSELSAAYEAKFGFPLIICLRDLERREHILTLGWRRLDNSPQVEHMAALSEISRIAAWRFDDLVADANPIASARRLRIAR</sequence>
<reference evidence="11 13" key="3">
    <citation type="journal article" date="2019" name="Sci. Rep.">
        <title>Insight into the biology of Mycobacterium mucogenicum and Mycobacterium neoaurum clade members.</title>
        <authorList>
            <person name="Behra P.R.K."/>
            <person name="Pettersson B.M.F."/>
            <person name="Ramesh M."/>
            <person name="Dasgupta S."/>
            <person name="Kirsebom L.A."/>
        </authorList>
    </citation>
    <scope>NUCLEOTIDE SEQUENCE [LARGE SCALE GENOMIC DNA]</scope>
    <source>
        <strain evidence="11 13">DSM 44124</strain>
    </source>
</reference>
<dbReference type="NCBIfam" id="TIGR03164">
    <property type="entry name" value="UHCUDC"/>
    <property type="match status" value="1"/>
</dbReference>
<evidence type="ECO:0000256" key="4">
    <source>
        <dbReference type="ARBA" id="ARBA00022475"/>
    </source>
</evidence>
<keyword evidence="11" id="KW-0456">Lyase</keyword>
<evidence type="ECO:0000256" key="8">
    <source>
        <dbReference type="ARBA" id="ARBA00023136"/>
    </source>
</evidence>
<feature type="transmembrane region" description="Helical" evidence="9">
    <location>
        <begin position="335"/>
        <end position="358"/>
    </location>
</feature>
<dbReference type="Pfam" id="PF00860">
    <property type="entry name" value="Xan_ur_permease"/>
    <property type="match status" value="1"/>
</dbReference>
<dbReference type="PANTHER" id="PTHR42810">
    <property type="entry name" value="PURINE PERMEASE C1399.01C-RELATED"/>
    <property type="match status" value="1"/>
</dbReference>
<dbReference type="Proteomes" id="UP000309231">
    <property type="component" value="Chromosome"/>
</dbReference>
<feature type="transmembrane region" description="Helical" evidence="9">
    <location>
        <begin position="145"/>
        <end position="163"/>
    </location>
</feature>
<feature type="transmembrane region" description="Helical" evidence="9">
    <location>
        <begin position="249"/>
        <end position="272"/>
    </location>
</feature>
<evidence type="ECO:0000256" key="6">
    <source>
        <dbReference type="ARBA" id="ARBA00022692"/>
    </source>
</evidence>
<dbReference type="GO" id="GO:0006144">
    <property type="term" value="P:purine nucleobase metabolic process"/>
    <property type="evidence" value="ECO:0007669"/>
    <property type="project" value="UniProtKB-KW"/>
</dbReference>
<dbReference type="SUPFAM" id="SSF158694">
    <property type="entry name" value="UraD-Like"/>
    <property type="match status" value="1"/>
</dbReference>
<reference evidence="11 13" key="2">
    <citation type="journal article" date="2019" name="BMC Evol. Biol.">
        <title>Comparative genomics of Mycobacterium mucogenicum and Mycobacterium neoaurum clade members emphasizing tRNA and non-coding RNA.</title>
        <authorList>
            <person name="Behra P.R.K."/>
            <person name="Pettersson B.M.F."/>
            <person name="Das S."/>
            <person name="Dasgupta S."/>
            <person name="Kirsebom L.A."/>
        </authorList>
    </citation>
    <scope>NUCLEOTIDE SEQUENCE [LARGE SCALE GENOMIC DNA]</scope>
    <source>
        <strain evidence="11 13">DSM 44124</strain>
    </source>
</reference>
<dbReference type="PROSITE" id="PS01116">
    <property type="entry name" value="XANTH_URACIL_PERMASE"/>
    <property type="match status" value="1"/>
</dbReference>
<evidence type="ECO:0000256" key="7">
    <source>
        <dbReference type="ARBA" id="ARBA00022989"/>
    </source>
</evidence>
<gene>
    <name evidence="11" type="primary">uraD</name>
    <name evidence="11" type="ORF">C1S78_010090</name>
    <name evidence="12" type="ORF">C1S78_10065</name>
</gene>
<dbReference type="GeneID" id="76725261"/>
<dbReference type="KEGG" id="mmuc:C1S78_010090"/>
<comment type="subcellular location">
    <subcellularLocation>
        <location evidence="1">Cell membrane</location>
        <topology evidence="1">Multi-pass membrane protein</topology>
    </subcellularLocation>
</comment>
<feature type="transmembrane region" description="Helical" evidence="9">
    <location>
        <begin position="396"/>
        <end position="414"/>
    </location>
</feature>
<feature type="transmembrane region" description="Helical" evidence="9">
    <location>
        <begin position="61"/>
        <end position="83"/>
    </location>
</feature>
<dbReference type="GO" id="GO:0042907">
    <property type="term" value="F:xanthine transmembrane transporter activity"/>
    <property type="evidence" value="ECO:0007669"/>
    <property type="project" value="TreeGrafter"/>
</dbReference>
<accession>A0A8E4W4D0</accession>
<evidence type="ECO:0000256" key="5">
    <source>
        <dbReference type="ARBA" id="ARBA00022631"/>
    </source>
</evidence>
<dbReference type="RefSeq" id="WP_020103671.1">
    <property type="nucleotide sequence ID" value="NZ_ANBS01000007.1"/>
</dbReference>
<evidence type="ECO:0000256" key="2">
    <source>
        <dbReference type="ARBA" id="ARBA00008821"/>
    </source>
</evidence>
<evidence type="ECO:0000313" key="13">
    <source>
        <dbReference type="Proteomes" id="UP000309231"/>
    </source>
</evidence>
<evidence type="ECO:0000259" key="10">
    <source>
        <dbReference type="Pfam" id="PF09349"/>
    </source>
</evidence>
<evidence type="ECO:0000313" key="12">
    <source>
        <dbReference type="EMBL" id="TLH52659.1"/>
    </source>
</evidence>
<keyword evidence="3" id="KW-0813">Transport</keyword>
<dbReference type="EMBL" id="CP062008">
    <property type="protein sequence ID" value="QPG71243.1"/>
    <property type="molecule type" value="Genomic_DNA"/>
</dbReference>
<dbReference type="InterPro" id="IPR036778">
    <property type="entry name" value="OHCU_decarboxylase_sf"/>
</dbReference>
<dbReference type="NCBIfam" id="TIGR00801">
    <property type="entry name" value="ncs2"/>
    <property type="match status" value="1"/>
</dbReference>
<dbReference type="PANTHER" id="PTHR42810:SF4">
    <property type="entry name" value="URIC ACID TRANSPORTER UACT"/>
    <property type="match status" value="1"/>
</dbReference>
<evidence type="ECO:0000256" key="3">
    <source>
        <dbReference type="ARBA" id="ARBA00022448"/>
    </source>
</evidence>
<dbReference type="GO" id="GO:0019628">
    <property type="term" value="P:urate catabolic process"/>
    <property type="evidence" value="ECO:0007669"/>
    <property type="project" value="UniProtKB-UniPathway"/>
</dbReference>
<keyword evidence="4" id="KW-1003">Cell membrane</keyword>
<reference evidence="12" key="1">
    <citation type="submission" date="2018-01" db="EMBL/GenBank/DDBJ databases">
        <title>Comparative genomics of Mycobacterium mucogenicum and Mycobacterium neoaurum clade members emphasizing tRNA and non-coding RNA.</title>
        <authorList>
            <person name="Behra P.R.K."/>
            <person name="Pettersson B.M.F."/>
            <person name="Das S."/>
            <person name="Dasgupta S."/>
            <person name="Kirsebom L.A."/>
        </authorList>
    </citation>
    <scope>NUCLEOTIDE SEQUENCE</scope>
    <source>
        <strain evidence="12">DSM 44124</strain>
    </source>
</reference>
<feature type="transmembrane region" description="Helical" evidence="9">
    <location>
        <begin position="420"/>
        <end position="444"/>
    </location>
</feature>
<keyword evidence="13" id="KW-1185">Reference proteome</keyword>
<feature type="transmembrane region" description="Helical" evidence="9">
    <location>
        <begin position="36"/>
        <end position="55"/>
    </location>
</feature>
<dbReference type="UniPathway" id="UPA00394">
    <property type="reaction ID" value="UER00652"/>
</dbReference>
<keyword evidence="7 9" id="KW-1133">Transmembrane helix</keyword>
<dbReference type="InterPro" id="IPR006043">
    <property type="entry name" value="NCS2"/>
</dbReference>
<protein>
    <submittedName>
        <fullName evidence="11">2-oxo-4-hydroxy-4-carboxy-5-ureidoimidazoline decarboxylase</fullName>
        <ecNumber evidence="11">4.1.1.97</ecNumber>
    </submittedName>
    <submittedName>
        <fullName evidence="12">OHCU decarboxylase</fullName>
    </submittedName>
</protein>
<dbReference type="InterPro" id="IPR017588">
    <property type="entry name" value="UacT-like"/>
</dbReference>
<comment type="similarity">
    <text evidence="2">Belongs to the nucleobase:cation symporter-2 (NCS2) (TC 2.A.40) family.</text>
</comment>
<feature type="domain" description="Oxo-4-hydroxy-4-carboxy-5-ureidoimidazoline decarboxylase" evidence="10">
    <location>
        <begin position="470"/>
        <end position="621"/>
    </location>
</feature>
<dbReference type="GO" id="GO:0051997">
    <property type="term" value="F:2-oxo-4-hydroxy-4-carboxy-5-ureidoimidazoline decarboxylase activity"/>
    <property type="evidence" value="ECO:0007669"/>
    <property type="project" value="UniProtKB-EC"/>
</dbReference>
<keyword evidence="5" id="KW-0659">Purine metabolism</keyword>
<dbReference type="NCBIfam" id="NF037981">
    <property type="entry name" value="NCS2_1"/>
    <property type="match status" value="1"/>
</dbReference>
<dbReference type="InterPro" id="IPR017580">
    <property type="entry name" value="OHCU_decarboxylase-1"/>
</dbReference>
<dbReference type="InterPro" id="IPR006042">
    <property type="entry name" value="Xan_ur_permease"/>
</dbReference>
<feature type="transmembrane region" description="Helical" evidence="9">
    <location>
        <begin position="95"/>
        <end position="113"/>
    </location>
</feature>
<evidence type="ECO:0000313" key="11">
    <source>
        <dbReference type="EMBL" id="QPG71243.1"/>
    </source>
</evidence>
<proteinExistence type="inferred from homology"/>
<dbReference type="AlphaFoldDB" id="A0A8E4W4D0"/>
<feature type="transmembrane region" description="Helical" evidence="9">
    <location>
        <begin position="208"/>
        <end position="229"/>
    </location>
</feature>
<feature type="transmembrane region" description="Helical" evidence="9">
    <location>
        <begin position="183"/>
        <end position="201"/>
    </location>
</feature>
<dbReference type="Gene3D" id="1.10.3330.10">
    <property type="entry name" value="Oxo-4-hydroxy-4-carboxy-5-ureidoimidazoline decarboxylase"/>
    <property type="match status" value="1"/>
</dbReference>
<name>A0A8E4W4D0_MYCMU</name>
<dbReference type="EC" id="4.1.1.97" evidence="11"/>
<feature type="transmembrane region" description="Helical" evidence="9">
    <location>
        <begin position="364"/>
        <end position="384"/>
    </location>
</feature>
<dbReference type="Pfam" id="PF09349">
    <property type="entry name" value="OHCU_decarbox"/>
    <property type="match status" value="1"/>
</dbReference>
<dbReference type="GO" id="GO:0000255">
    <property type="term" value="P:allantoin metabolic process"/>
    <property type="evidence" value="ECO:0007669"/>
    <property type="project" value="InterPro"/>
</dbReference>
<feature type="transmembrane region" description="Helical" evidence="9">
    <location>
        <begin position="119"/>
        <end position="138"/>
    </location>
</feature>
<keyword evidence="6 9" id="KW-0812">Transmembrane</keyword>
<dbReference type="NCBIfam" id="TIGR03173">
    <property type="entry name" value="pbuX"/>
    <property type="match status" value="1"/>
</dbReference>
<dbReference type="EMBL" id="POTL01000001">
    <property type="protein sequence ID" value="TLH52659.1"/>
    <property type="molecule type" value="Genomic_DNA"/>
</dbReference>
<evidence type="ECO:0000256" key="1">
    <source>
        <dbReference type="ARBA" id="ARBA00004651"/>
    </source>
</evidence>
<organism evidence="11 13">
    <name type="scientific">Mycolicibacterium mucogenicum DSM 44124</name>
    <dbReference type="NCBI Taxonomy" id="1226753"/>
    <lineage>
        <taxon>Bacteria</taxon>
        <taxon>Bacillati</taxon>
        <taxon>Actinomycetota</taxon>
        <taxon>Actinomycetes</taxon>
        <taxon>Mycobacteriales</taxon>
        <taxon>Mycobacteriaceae</taxon>
        <taxon>Mycolicibacterium</taxon>
    </lineage>
</organism>
<dbReference type="InterPro" id="IPR018020">
    <property type="entry name" value="OHCU_decarboxylase"/>
</dbReference>